<organism evidence="1 2">
    <name type="scientific">Mycena albidolilacea</name>
    <dbReference type="NCBI Taxonomy" id="1033008"/>
    <lineage>
        <taxon>Eukaryota</taxon>
        <taxon>Fungi</taxon>
        <taxon>Dikarya</taxon>
        <taxon>Basidiomycota</taxon>
        <taxon>Agaricomycotina</taxon>
        <taxon>Agaricomycetes</taxon>
        <taxon>Agaricomycetidae</taxon>
        <taxon>Agaricales</taxon>
        <taxon>Marasmiineae</taxon>
        <taxon>Mycenaceae</taxon>
        <taxon>Mycena</taxon>
    </lineage>
</organism>
<gene>
    <name evidence="1" type="ORF">DFH08DRAFT_172625</name>
</gene>
<comment type="caution">
    <text evidence="1">The sequence shown here is derived from an EMBL/GenBank/DDBJ whole genome shotgun (WGS) entry which is preliminary data.</text>
</comment>
<dbReference type="EMBL" id="JARIHO010000002">
    <property type="protein sequence ID" value="KAJ7366662.1"/>
    <property type="molecule type" value="Genomic_DNA"/>
</dbReference>
<dbReference type="Proteomes" id="UP001218218">
    <property type="component" value="Unassembled WGS sequence"/>
</dbReference>
<dbReference type="AlphaFoldDB" id="A0AAD7F2R9"/>
<accession>A0AAD7F2R9</accession>
<reference evidence="1" key="1">
    <citation type="submission" date="2023-03" db="EMBL/GenBank/DDBJ databases">
        <title>Massive genome expansion in bonnet fungi (Mycena s.s.) driven by repeated elements and novel gene families across ecological guilds.</title>
        <authorList>
            <consortium name="Lawrence Berkeley National Laboratory"/>
            <person name="Harder C.B."/>
            <person name="Miyauchi S."/>
            <person name="Viragh M."/>
            <person name="Kuo A."/>
            <person name="Thoen E."/>
            <person name="Andreopoulos B."/>
            <person name="Lu D."/>
            <person name="Skrede I."/>
            <person name="Drula E."/>
            <person name="Henrissat B."/>
            <person name="Morin E."/>
            <person name="Kohler A."/>
            <person name="Barry K."/>
            <person name="LaButti K."/>
            <person name="Morin E."/>
            <person name="Salamov A."/>
            <person name="Lipzen A."/>
            <person name="Mereny Z."/>
            <person name="Hegedus B."/>
            <person name="Baldrian P."/>
            <person name="Stursova M."/>
            <person name="Weitz H."/>
            <person name="Taylor A."/>
            <person name="Grigoriev I.V."/>
            <person name="Nagy L.G."/>
            <person name="Martin F."/>
            <person name="Kauserud H."/>
        </authorList>
    </citation>
    <scope>NUCLEOTIDE SEQUENCE</scope>
    <source>
        <strain evidence="1">CBHHK002</strain>
    </source>
</reference>
<keyword evidence="2" id="KW-1185">Reference proteome</keyword>
<name>A0AAD7F2R9_9AGAR</name>
<proteinExistence type="predicted"/>
<protein>
    <recommendedName>
        <fullName evidence="3">DUF4440 domain-containing protein</fullName>
    </recommendedName>
</protein>
<sequence>MSGSIKTRLIKDVKQLEIHMWRALRDSGPAVFEYTTDDCTFAIDGMVLDQDSEPTLKEYMEKTYKPFVKYEMHDIRIIEIGMMAASAVYKVTASRLISDDQPPEKYTLLCASSWAQGADAEWKLKMHVEGEAFETRED</sequence>
<evidence type="ECO:0008006" key="3">
    <source>
        <dbReference type="Google" id="ProtNLM"/>
    </source>
</evidence>
<evidence type="ECO:0000313" key="2">
    <source>
        <dbReference type="Proteomes" id="UP001218218"/>
    </source>
</evidence>
<evidence type="ECO:0000313" key="1">
    <source>
        <dbReference type="EMBL" id="KAJ7366662.1"/>
    </source>
</evidence>